<keyword evidence="2" id="KW-0963">Cytoplasm</keyword>
<comment type="subcellular location">
    <subcellularLocation>
        <location evidence="1">Cytoplasm</location>
    </subcellularLocation>
</comment>
<evidence type="ECO:0000259" key="5">
    <source>
        <dbReference type="PROSITE" id="PS51016"/>
    </source>
</evidence>
<dbReference type="Gene3D" id="1.25.40.530">
    <property type="entry name" value="MyTH4 domain"/>
    <property type="match status" value="1"/>
</dbReference>
<comment type="caution">
    <text evidence="6">The sequence shown here is derived from an EMBL/GenBank/DDBJ whole genome shotgun (WGS) entry which is preliminary data.</text>
</comment>
<evidence type="ECO:0000313" key="7">
    <source>
        <dbReference type="Proteomes" id="UP000676336"/>
    </source>
</evidence>
<dbReference type="SUPFAM" id="SSF50729">
    <property type="entry name" value="PH domain-like"/>
    <property type="match status" value="1"/>
</dbReference>
<name>A0A8S2MF86_9BILA</name>
<dbReference type="GO" id="GO:0005856">
    <property type="term" value="C:cytoskeleton"/>
    <property type="evidence" value="ECO:0007669"/>
    <property type="project" value="InterPro"/>
</dbReference>
<gene>
    <name evidence="6" type="ORF">SMN809_LOCUS9430</name>
</gene>
<evidence type="ECO:0000256" key="2">
    <source>
        <dbReference type="ARBA" id="ARBA00022490"/>
    </source>
</evidence>
<dbReference type="InterPro" id="IPR000857">
    <property type="entry name" value="MyTH4_dom"/>
</dbReference>
<dbReference type="EMBL" id="CAJOBI010003041">
    <property type="protein sequence ID" value="CAF3954348.1"/>
    <property type="molecule type" value="Genomic_DNA"/>
</dbReference>
<evidence type="ECO:0000256" key="4">
    <source>
        <dbReference type="ARBA" id="ARBA00023203"/>
    </source>
</evidence>
<dbReference type="InterPro" id="IPR011993">
    <property type="entry name" value="PH-like_dom_sf"/>
</dbReference>
<reference evidence="6" key="1">
    <citation type="submission" date="2021-02" db="EMBL/GenBank/DDBJ databases">
        <authorList>
            <person name="Nowell W R."/>
        </authorList>
    </citation>
    <scope>NUCLEOTIDE SEQUENCE</scope>
</reference>
<dbReference type="InterPro" id="IPR038185">
    <property type="entry name" value="MyTH4_dom_sf"/>
</dbReference>
<dbReference type="Proteomes" id="UP000676336">
    <property type="component" value="Unassembled WGS sequence"/>
</dbReference>
<proteinExistence type="predicted"/>
<dbReference type="Pfam" id="PF02174">
    <property type="entry name" value="IRS"/>
    <property type="match status" value="1"/>
</dbReference>
<dbReference type="PANTHER" id="PTHR22692">
    <property type="entry name" value="MYOSIN VII, XV"/>
    <property type="match status" value="1"/>
</dbReference>
<dbReference type="Gene3D" id="2.30.29.30">
    <property type="entry name" value="Pleckstrin-homology domain (PH domain)/Phosphotyrosine-binding domain (PTB)"/>
    <property type="match status" value="1"/>
</dbReference>
<dbReference type="PROSITE" id="PS51016">
    <property type="entry name" value="MYTH4"/>
    <property type="match status" value="1"/>
</dbReference>
<dbReference type="Pfam" id="PF00784">
    <property type="entry name" value="MyTH4"/>
    <property type="match status" value="1"/>
</dbReference>
<accession>A0A8S2MF86</accession>
<keyword evidence="3" id="KW-0677">Repeat</keyword>
<feature type="domain" description="MyTH4" evidence="5">
    <location>
        <begin position="108"/>
        <end position="257"/>
    </location>
</feature>
<evidence type="ECO:0000256" key="3">
    <source>
        <dbReference type="ARBA" id="ARBA00022737"/>
    </source>
</evidence>
<dbReference type="AlphaFoldDB" id="A0A8S2MF86"/>
<dbReference type="InterPro" id="IPR002404">
    <property type="entry name" value="IRS_PTB"/>
</dbReference>
<evidence type="ECO:0000256" key="1">
    <source>
        <dbReference type="ARBA" id="ARBA00004496"/>
    </source>
</evidence>
<feature type="non-terminal residue" evidence="6">
    <location>
        <position position="427"/>
    </location>
</feature>
<dbReference type="Gene3D" id="2.30.30.40">
    <property type="entry name" value="SH3 Domains"/>
    <property type="match status" value="1"/>
</dbReference>
<dbReference type="InterPro" id="IPR051567">
    <property type="entry name" value="Unconventional_Myosin_ATPase"/>
</dbReference>
<dbReference type="InterPro" id="IPR019748">
    <property type="entry name" value="FERM_central"/>
</dbReference>
<dbReference type="SMART" id="SM00139">
    <property type="entry name" value="MyTH4"/>
    <property type="match status" value="1"/>
</dbReference>
<sequence length="427" mass="48983">RGGGKLELLRGDIIVLDSESKNNVAAGVMTGVNDRTNREGEFPVDIVYIIPCTSKPESKVLRGLVLHVMKRAVDLNQDIEPQDHINLHTLEAYAQKYFRSRKTTAWYYEATDIKGPLLHRFDGQVELSAKAVSMFRAIMAYAMMTPVERKKIVQSDLDSIFDYAFEKNRALKEELYCQLVKQLTFCPDLKIETRIWELLWLLTGVLVPGKILFHHVTLFLRSSSNPVALECYNRIQKIQRQGERVRGPHVIECSANVNRVKIRQYVYFPNGHEQDFVVESTTKATYLVKATSQSDWAKKIYAATSNIRDVNEEDAKVRFLKHVAAWSTYGTTMYPIKNDTESEFPEDIYICINQNGVEIVDANTKESLSKYPYYNLNYNSNAISIFLEVHMGRSSKKYTFDTEIGDIIGDLIDDYMKIAEHEGKQDD</sequence>
<protein>
    <recommendedName>
        <fullName evidence="5">MyTH4 domain-containing protein</fullName>
    </recommendedName>
</protein>
<keyword evidence="4" id="KW-0009">Actin-binding</keyword>
<dbReference type="Pfam" id="PF00373">
    <property type="entry name" value="FERM_M"/>
    <property type="match status" value="1"/>
</dbReference>
<dbReference type="GO" id="GO:0003779">
    <property type="term" value="F:actin binding"/>
    <property type="evidence" value="ECO:0007669"/>
    <property type="project" value="UniProtKB-KW"/>
</dbReference>
<organism evidence="6 7">
    <name type="scientific">Rotaria magnacalcarata</name>
    <dbReference type="NCBI Taxonomy" id="392030"/>
    <lineage>
        <taxon>Eukaryota</taxon>
        <taxon>Metazoa</taxon>
        <taxon>Spiralia</taxon>
        <taxon>Gnathifera</taxon>
        <taxon>Rotifera</taxon>
        <taxon>Eurotatoria</taxon>
        <taxon>Bdelloidea</taxon>
        <taxon>Philodinida</taxon>
        <taxon>Philodinidae</taxon>
        <taxon>Rotaria</taxon>
    </lineage>
</organism>
<dbReference type="PANTHER" id="PTHR22692:SF33">
    <property type="entry name" value="MYOSIN"/>
    <property type="match status" value="1"/>
</dbReference>
<evidence type="ECO:0000313" key="6">
    <source>
        <dbReference type="EMBL" id="CAF3954348.1"/>
    </source>
</evidence>